<reference evidence="6 7" key="1">
    <citation type="submission" date="2021-07" db="EMBL/GenBank/DDBJ databases">
        <title>complete genome sequencing of Tessaracoccus sp.J1M15.</title>
        <authorList>
            <person name="Bae J.-W."/>
            <person name="Kim D.-y."/>
        </authorList>
    </citation>
    <scope>NUCLEOTIDE SEQUENCE [LARGE SCALE GENOMIC DNA]</scope>
    <source>
        <strain evidence="6 7">J1M15</strain>
    </source>
</reference>
<dbReference type="Pfam" id="PF00440">
    <property type="entry name" value="TetR_N"/>
    <property type="match status" value="1"/>
</dbReference>
<dbReference type="PANTHER" id="PTHR30055">
    <property type="entry name" value="HTH-TYPE TRANSCRIPTIONAL REGULATOR RUTR"/>
    <property type="match status" value="1"/>
</dbReference>
<keyword evidence="3" id="KW-0804">Transcription</keyword>
<evidence type="ECO:0000313" key="6">
    <source>
        <dbReference type="EMBL" id="QXT62907.1"/>
    </source>
</evidence>
<evidence type="ECO:0000256" key="2">
    <source>
        <dbReference type="ARBA" id="ARBA00023125"/>
    </source>
</evidence>
<feature type="domain" description="HTH tetR-type" evidence="5">
    <location>
        <begin position="1"/>
        <end position="57"/>
    </location>
</feature>
<gene>
    <name evidence="6" type="ORF">KDB89_14475</name>
</gene>
<dbReference type="EMBL" id="CP079216">
    <property type="protein sequence ID" value="QXT62907.1"/>
    <property type="molecule type" value="Genomic_DNA"/>
</dbReference>
<feature type="DNA-binding region" description="H-T-H motif" evidence="4">
    <location>
        <begin position="20"/>
        <end position="39"/>
    </location>
</feature>
<proteinExistence type="predicted"/>
<sequence>MQIIETAGELISFSGYWAVSLNDIGVRCGVTNAAVLHHFGSKEKLLMAVLAHRDEVDRVALATGLGVDRADLYAVLPTIDLAVICSAMVRRNAQQPEIVRLYALLSAESLDPHHPAHEYYQKREATAISTFASAKAPGGNSPELARLVLAAMDGVQLRWLRNLDSIDLVADWELASRRILSGS</sequence>
<name>A0ABX8SHM3_9ACTN</name>
<dbReference type="PROSITE" id="PS50977">
    <property type="entry name" value="HTH_TETR_2"/>
    <property type="match status" value="1"/>
</dbReference>
<dbReference type="RefSeq" id="WP_219082225.1">
    <property type="nucleotide sequence ID" value="NZ_CP079216.1"/>
</dbReference>
<protein>
    <submittedName>
        <fullName evidence="6">TetR/AcrR family transcriptional regulator</fullName>
    </submittedName>
</protein>
<evidence type="ECO:0000313" key="7">
    <source>
        <dbReference type="Proteomes" id="UP000824504"/>
    </source>
</evidence>
<dbReference type="PANTHER" id="PTHR30055:SF234">
    <property type="entry name" value="HTH-TYPE TRANSCRIPTIONAL REGULATOR BETI"/>
    <property type="match status" value="1"/>
</dbReference>
<evidence type="ECO:0000256" key="4">
    <source>
        <dbReference type="PROSITE-ProRule" id="PRU00335"/>
    </source>
</evidence>
<accession>A0ABX8SHM3</accession>
<dbReference type="Proteomes" id="UP000824504">
    <property type="component" value="Chromosome"/>
</dbReference>
<evidence type="ECO:0000256" key="1">
    <source>
        <dbReference type="ARBA" id="ARBA00023015"/>
    </source>
</evidence>
<dbReference type="InterPro" id="IPR050109">
    <property type="entry name" value="HTH-type_TetR-like_transc_reg"/>
</dbReference>
<keyword evidence="7" id="KW-1185">Reference proteome</keyword>
<evidence type="ECO:0000256" key="3">
    <source>
        <dbReference type="ARBA" id="ARBA00023163"/>
    </source>
</evidence>
<organism evidence="6 7">
    <name type="scientific">Tessaracoccus palaemonis</name>
    <dbReference type="NCBI Taxonomy" id="2829499"/>
    <lineage>
        <taxon>Bacteria</taxon>
        <taxon>Bacillati</taxon>
        <taxon>Actinomycetota</taxon>
        <taxon>Actinomycetes</taxon>
        <taxon>Propionibacteriales</taxon>
        <taxon>Propionibacteriaceae</taxon>
        <taxon>Tessaracoccus</taxon>
    </lineage>
</organism>
<keyword evidence="2 4" id="KW-0238">DNA-binding</keyword>
<dbReference type="InterPro" id="IPR001647">
    <property type="entry name" value="HTH_TetR"/>
</dbReference>
<keyword evidence="1" id="KW-0805">Transcription regulation</keyword>
<evidence type="ECO:0000259" key="5">
    <source>
        <dbReference type="PROSITE" id="PS50977"/>
    </source>
</evidence>